<evidence type="ECO:0000313" key="11">
    <source>
        <dbReference type="Proteomes" id="UP000696485"/>
    </source>
</evidence>
<evidence type="ECO:0000256" key="3">
    <source>
        <dbReference type="ARBA" id="ARBA00008799"/>
    </source>
</evidence>
<dbReference type="Gene3D" id="3.40.50.1000">
    <property type="entry name" value="HAD superfamily/HAD-like"/>
    <property type="match status" value="2"/>
</dbReference>
<reference evidence="10" key="1">
    <citation type="journal article" date="2020" name="Fungal Divers.">
        <title>Resolving the Mortierellaceae phylogeny through synthesis of multi-gene phylogenetics and phylogenomics.</title>
        <authorList>
            <person name="Vandepol N."/>
            <person name="Liber J."/>
            <person name="Desiro A."/>
            <person name="Na H."/>
            <person name="Kennedy M."/>
            <person name="Barry K."/>
            <person name="Grigoriev I.V."/>
            <person name="Miller A.N."/>
            <person name="O'Donnell K."/>
            <person name="Stajich J.E."/>
            <person name="Bonito G."/>
        </authorList>
    </citation>
    <scope>NUCLEOTIDE SEQUENCE</scope>
    <source>
        <strain evidence="10">NVP1</strain>
    </source>
</reference>
<dbReference type="CDD" id="cd01627">
    <property type="entry name" value="HAD_TPP"/>
    <property type="match status" value="1"/>
</dbReference>
<dbReference type="NCBIfam" id="TIGR01484">
    <property type="entry name" value="HAD-SF-IIB"/>
    <property type="match status" value="1"/>
</dbReference>
<comment type="similarity">
    <text evidence="3">Belongs to the glycosyltransferase 20 family.</text>
</comment>
<dbReference type="NCBIfam" id="TIGR02400">
    <property type="entry name" value="trehalose_OtsA"/>
    <property type="match status" value="1"/>
</dbReference>
<accession>A0A9P5SH91</accession>
<comment type="similarity">
    <text evidence="1">In the N-terminal section; belongs to the glycosyltransferase 20 family.</text>
</comment>
<evidence type="ECO:0000256" key="5">
    <source>
        <dbReference type="ARBA" id="ARBA00022676"/>
    </source>
</evidence>
<dbReference type="Pfam" id="PF02358">
    <property type="entry name" value="Trehalose_PPase"/>
    <property type="match status" value="1"/>
</dbReference>
<evidence type="ECO:0000256" key="4">
    <source>
        <dbReference type="ARBA" id="ARBA00012538"/>
    </source>
</evidence>
<dbReference type="Gene3D" id="3.40.50.2000">
    <property type="entry name" value="Glycogen Phosphorylase B"/>
    <property type="match status" value="2"/>
</dbReference>
<dbReference type="SUPFAM" id="SSF53756">
    <property type="entry name" value="UDP-Glycosyltransferase/glycogen phosphorylase"/>
    <property type="match status" value="1"/>
</dbReference>
<evidence type="ECO:0000256" key="7">
    <source>
        <dbReference type="ARBA" id="ARBA00024331"/>
    </source>
</evidence>
<evidence type="ECO:0000313" key="10">
    <source>
        <dbReference type="EMBL" id="KAF9329244.1"/>
    </source>
</evidence>
<name>A0A9P5SH91_9FUNG</name>
<dbReference type="InterPro" id="IPR001830">
    <property type="entry name" value="Glyco_trans_20"/>
</dbReference>
<sequence length="824" mass="92917">MQSSSLVKATSVKAHITKHIQPKLKNMSLVETTSIETGSTGDRDELRLLVVSNRLPVTITKDANGAYQYKMSSGGLVSALSGLKRMMKFTWIGWPGLNIPEEDRALVQKELLEKHSCLPVFIDDEIADMHYNGFSNSILWPLFHYHPGEISFNEEDWGAYQQANALFAKAITEIVRDGDLVWVQDYHLMLLPKLLREEIHSNSRESQEPVKNIKIGFFLHTPFPSSEVYRILPVRKEILLGVLNSDLIGFHTYDYARHFLSSCTRILGLSTMPNGVDFEGRYAHVGTFPIGIDPEKFAEGLKEPSVINRIQTLREKFKGVKLIVGVDRLDYIKGVPQKLHALEVFLSENPEWIGKVVLVQVAVPSRQDVEEYQNLRAVVNELVGRINGMYGTIEFQPIHFLHKSVNFEELVALYAVSDVCLISSTRDGMNLVSYEYICCQQENHGVMILSEFAGAAQSLNGSIIVNPWNTGELADAIYEAVTMPEDTRKSNHQKLFRYVTKYTAAYWGLSFVNELRRVSEEFDHRMALPKLTIDRVLQARNHSARNKVFFFDYDGTLTATHKIPEFANPASHIIHNLQALAAQPNTFVYILSGRGRNHLDIWFGDCDVGLSAEHGCFYKHPAGVAKEMKDIRSEMPTANAHEPAKLVKDAGNGWFRSVDQVDSSWRETIRPLFKHYTDRTPGSFIEEKEINMTWHYREADPEFGTWQATELQVNLEKLLAHMALSIILGNKTLELRPSSIDKSTSVKAILKDIQSTVGPIDFILCVGDGKTDEAVFSCLGNESVVGPDVEDVITCTVGQKQTEAKFYLSDVPEVETLLEDMARS</sequence>
<keyword evidence="5" id="KW-0328">Glycosyltransferase</keyword>
<dbReference type="PANTHER" id="PTHR10788:SF106">
    <property type="entry name" value="BCDNA.GH08860"/>
    <property type="match status" value="1"/>
</dbReference>
<dbReference type="SUPFAM" id="SSF56784">
    <property type="entry name" value="HAD-like"/>
    <property type="match status" value="1"/>
</dbReference>
<dbReference type="InterPro" id="IPR036412">
    <property type="entry name" value="HAD-like_sf"/>
</dbReference>
<dbReference type="PANTHER" id="PTHR10788">
    <property type="entry name" value="TREHALOSE-6-PHOSPHATE SYNTHASE"/>
    <property type="match status" value="1"/>
</dbReference>
<comment type="caution">
    <text evidence="10">The sequence shown here is derived from an EMBL/GenBank/DDBJ whole genome shotgun (WGS) entry which is preliminary data.</text>
</comment>
<dbReference type="FunFam" id="3.40.50.2000:FF:000007">
    <property type="entry name" value="Trehalose-6-phosphate synthase"/>
    <property type="match status" value="1"/>
</dbReference>
<keyword evidence="11" id="KW-1185">Reference proteome</keyword>
<dbReference type="InterPro" id="IPR012766">
    <property type="entry name" value="Trehalose_OtsA"/>
</dbReference>
<protein>
    <recommendedName>
        <fullName evidence="4">alpha,alpha-trehalose-phosphate synthase (UDP-forming)</fullName>
        <ecNumber evidence="4">2.4.1.15</ecNumber>
    </recommendedName>
    <alternativeName>
        <fullName evidence="8">UDP-glucose-glucosephosphate glucosyltransferase</fullName>
    </alternativeName>
</protein>
<dbReference type="Proteomes" id="UP000696485">
    <property type="component" value="Unassembled WGS sequence"/>
</dbReference>
<evidence type="ECO:0000256" key="6">
    <source>
        <dbReference type="ARBA" id="ARBA00022679"/>
    </source>
</evidence>
<dbReference type="InterPro" id="IPR023214">
    <property type="entry name" value="HAD_sf"/>
</dbReference>
<dbReference type="GO" id="GO:0005829">
    <property type="term" value="C:cytosol"/>
    <property type="evidence" value="ECO:0007669"/>
    <property type="project" value="TreeGrafter"/>
</dbReference>
<evidence type="ECO:0000256" key="9">
    <source>
        <dbReference type="ARBA" id="ARBA00048039"/>
    </source>
</evidence>
<comment type="catalytic activity">
    <reaction evidence="9">
        <text>D-glucose 6-phosphate + UDP-alpha-D-glucose = alpha,alpha-trehalose 6-phosphate + UDP + H(+)</text>
        <dbReference type="Rhea" id="RHEA:18889"/>
        <dbReference type="ChEBI" id="CHEBI:15378"/>
        <dbReference type="ChEBI" id="CHEBI:58223"/>
        <dbReference type="ChEBI" id="CHEBI:58429"/>
        <dbReference type="ChEBI" id="CHEBI:58885"/>
        <dbReference type="ChEBI" id="CHEBI:61548"/>
        <dbReference type="EC" id="2.4.1.15"/>
    </reaction>
</comment>
<dbReference type="EC" id="2.4.1.15" evidence="4"/>
<dbReference type="Pfam" id="PF00982">
    <property type="entry name" value="Glyco_transf_20"/>
    <property type="match status" value="1"/>
</dbReference>
<dbReference type="AlphaFoldDB" id="A0A9P5SH91"/>
<dbReference type="GO" id="GO:0005946">
    <property type="term" value="C:alpha,alpha-trehalose-phosphate synthase complex (UDP-forming)"/>
    <property type="evidence" value="ECO:0007669"/>
    <property type="project" value="TreeGrafter"/>
</dbReference>
<evidence type="ECO:0000256" key="2">
    <source>
        <dbReference type="ARBA" id="ARBA00006330"/>
    </source>
</evidence>
<gene>
    <name evidence="10" type="primary">TPS1_1</name>
    <name evidence="10" type="ORF">BG006_007646</name>
</gene>
<dbReference type="GO" id="GO:0003825">
    <property type="term" value="F:alpha,alpha-trehalose-phosphate synthase (UDP-forming) activity"/>
    <property type="evidence" value="ECO:0007669"/>
    <property type="project" value="UniProtKB-EC"/>
</dbReference>
<dbReference type="CDD" id="cd03788">
    <property type="entry name" value="GT20_TPS"/>
    <property type="match status" value="1"/>
</dbReference>
<dbReference type="NCBIfam" id="TIGR00685">
    <property type="entry name" value="T6PP"/>
    <property type="match status" value="1"/>
</dbReference>
<dbReference type="InterPro" id="IPR006379">
    <property type="entry name" value="HAD-SF_hydro_IIB"/>
</dbReference>
<comment type="similarity">
    <text evidence="2">In the C-terminal section; belongs to the trehalose phosphatase family.</text>
</comment>
<proteinExistence type="inferred from homology"/>
<dbReference type="InterPro" id="IPR003337">
    <property type="entry name" value="Trehalose_PPase"/>
</dbReference>
<keyword evidence="6" id="KW-0808">Transferase</keyword>
<organism evidence="10 11">
    <name type="scientific">Podila minutissima</name>
    <dbReference type="NCBI Taxonomy" id="64525"/>
    <lineage>
        <taxon>Eukaryota</taxon>
        <taxon>Fungi</taxon>
        <taxon>Fungi incertae sedis</taxon>
        <taxon>Mucoromycota</taxon>
        <taxon>Mortierellomycotina</taxon>
        <taxon>Mortierellomycetes</taxon>
        <taxon>Mortierellales</taxon>
        <taxon>Mortierellaceae</taxon>
        <taxon>Podila</taxon>
    </lineage>
</organism>
<dbReference type="EMBL" id="JAAAUY010000492">
    <property type="protein sequence ID" value="KAF9329244.1"/>
    <property type="molecule type" value="Genomic_DNA"/>
</dbReference>
<dbReference type="FunFam" id="3.40.50.2000:FF:000035">
    <property type="entry name" value="Trehalose-6-phosphate synthase"/>
    <property type="match status" value="1"/>
</dbReference>
<evidence type="ECO:0000256" key="1">
    <source>
        <dbReference type="ARBA" id="ARBA00005409"/>
    </source>
</evidence>
<comment type="pathway">
    <text evidence="7">Carbohydrate biosynthesis.</text>
</comment>
<dbReference type="FunFam" id="3.40.50.1000:FF:000052">
    <property type="entry name" value="Alpha,alpha-trehalose-phosphate synthase [UDP-forming] 6"/>
    <property type="match status" value="1"/>
</dbReference>
<dbReference type="NCBIfam" id="NF011071">
    <property type="entry name" value="PRK14501.1"/>
    <property type="match status" value="1"/>
</dbReference>
<evidence type="ECO:0000256" key="8">
    <source>
        <dbReference type="ARBA" id="ARBA00029654"/>
    </source>
</evidence>
<dbReference type="GO" id="GO:0005992">
    <property type="term" value="P:trehalose biosynthetic process"/>
    <property type="evidence" value="ECO:0007669"/>
    <property type="project" value="InterPro"/>
</dbReference>
<dbReference type="GO" id="GO:0004805">
    <property type="term" value="F:trehalose-phosphatase activity"/>
    <property type="evidence" value="ECO:0007669"/>
    <property type="project" value="TreeGrafter"/>
</dbReference>